<evidence type="ECO:0000256" key="1">
    <source>
        <dbReference type="ARBA" id="ARBA00023125"/>
    </source>
</evidence>
<dbReference type="GO" id="GO:0003700">
    <property type="term" value="F:DNA-binding transcription factor activity"/>
    <property type="evidence" value="ECO:0007669"/>
    <property type="project" value="TreeGrafter"/>
</dbReference>
<evidence type="ECO:0000313" key="4">
    <source>
        <dbReference type="EMBL" id="TBX85141.1"/>
    </source>
</evidence>
<evidence type="ECO:0000259" key="3">
    <source>
        <dbReference type="PROSITE" id="PS50943"/>
    </source>
</evidence>
<dbReference type="PROSITE" id="PS50943">
    <property type="entry name" value="HTH_CROC1"/>
    <property type="match status" value="1"/>
</dbReference>
<dbReference type="InterPro" id="IPR010982">
    <property type="entry name" value="Lambda_DNA-bd_dom_sf"/>
</dbReference>
<gene>
    <name evidence="4" type="ORF">E0H31_35420</name>
</gene>
<dbReference type="EMBL" id="SJLU01000034">
    <property type="protein sequence ID" value="TBX85141.1"/>
    <property type="molecule type" value="Genomic_DNA"/>
</dbReference>
<evidence type="ECO:0000313" key="5">
    <source>
        <dbReference type="Proteomes" id="UP000291866"/>
    </source>
</evidence>
<dbReference type="Gene3D" id="1.10.260.40">
    <property type="entry name" value="lambda repressor-like DNA-binding domains"/>
    <property type="match status" value="1"/>
</dbReference>
<dbReference type="RefSeq" id="WP_130814947.1">
    <property type="nucleotide sequence ID" value="NZ_SJLU01000034.1"/>
</dbReference>
<dbReference type="AlphaFoldDB" id="A0A8G2IQU7"/>
<sequence length="201" mass="22321">MPLRSVRRSEEATTEESVPEADVGSQIRELRKVKGMTLQQVADAAEISVGYLSQIERNQTKLPIGVLKRISSTLGVHMNWFFHADDVPSHERDIVVRSHNRRRFTFTGIGIEEELLSPNLGGPLEMLMSTIEPGSDSGDYSHDGVEAGLVISGRLDLWVSGAFFQLEEGDSFSFKSTEIHRCANSGDKPAKVVWVITPPHY</sequence>
<dbReference type="Pfam" id="PF07883">
    <property type="entry name" value="Cupin_2"/>
    <property type="match status" value="1"/>
</dbReference>
<dbReference type="GO" id="GO:0005829">
    <property type="term" value="C:cytosol"/>
    <property type="evidence" value="ECO:0007669"/>
    <property type="project" value="TreeGrafter"/>
</dbReference>
<dbReference type="InterPro" id="IPR014710">
    <property type="entry name" value="RmlC-like_jellyroll"/>
</dbReference>
<dbReference type="Proteomes" id="UP000291866">
    <property type="component" value="Unassembled WGS sequence"/>
</dbReference>
<dbReference type="SUPFAM" id="SSF51182">
    <property type="entry name" value="RmlC-like cupins"/>
    <property type="match status" value="1"/>
</dbReference>
<accession>A0A8G2IQU7</accession>
<protein>
    <submittedName>
        <fullName evidence="4">Cupin domain-containing protein</fullName>
    </submittedName>
</protein>
<feature type="domain" description="HTH cro/C1-type" evidence="3">
    <location>
        <begin position="27"/>
        <end position="81"/>
    </location>
</feature>
<dbReference type="SMART" id="SM00530">
    <property type="entry name" value="HTH_XRE"/>
    <property type="match status" value="1"/>
</dbReference>
<feature type="region of interest" description="Disordered" evidence="2">
    <location>
        <begin position="1"/>
        <end position="23"/>
    </location>
</feature>
<keyword evidence="1" id="KW-0238">DNA-binding</keyword>
<reference evidence="4 5" key="1">
    <citation type="submission" date="2019-02" db="EMBL/GenBank/DDBJ databases">
        <title>The competitiveness to form nodules shapes the capacities of Rhizobium leguminosarum sv viciae communities to promote symbiosis with specific hosts.</title>
        <authorList>
            <person name="Boivin S."/>
            <person name="Lepetit M."/>
        </authorList>
    </citation>
    <scope>NUCLEOTIDE SEQUENCE [LARGE SCALE GENOMIC DNA]</scope>
    <source>
        <strain evidence="4 5">SPF4F3</strain>
    </source>
</reference>
<organism evidence="4 5">
    <name type="scientific">Rhizobium leguminosarum bv. viciae</name>
    <dbReference type="NCBI Taxonomy" id="387"/>
    <lineage>
        <taxon>Bacteria</taxon>
        <taxon>Pseudomonadati</taxon>
        <taxon>Pseudomonadota</taxon>
        <taxon>Alphaproteobacteria</taxon>
        <taxon>Hyphomicrobiales</taxon>
        <taxon>Rhizobiaceae</taxon>
        <taxon>Rhizobium/Agrobacterium group</taxon>
        <taxon>Rhizobium</taxon>
    </lineage>
</organism>
<comment type="caution">
    <text evidence="4">The sequence shown here is derived from an EMBL/GenBank/DDBJ whole genome shotgun (WGS) entry which is preliminary data.</text>
</comment>
<dbReference type="GO" id="GO:0003677">
    <property type="term" value="F:DNA binding"/>
    <property type="evidence" value="ECO:0007669"/>
    <property type="project" value="UniProtKB-KW"/>
</dbReference>
<dbReference type="InterPro" id="IPR001387">
    <property type="entry name" value="Cro/C1-type_HTH"/>
</dbReference>
<dbReference type="Gene3D" id="2.60.120.10">
    <property type="entry name" value="Jelly Rolls"/>
    <property type="match status" value="1"/>
</dbReference>
<name>A0A8G2IQU7_RHILV</name>
<dbReference type="InterPro" id="IPR013096">
    <property type="entry name" value="Cupin_2"/>
</dbReference>
<dbReference type="InterPro" id="IPR050807">
    <property type="entry name" value="TransReg_Diox_bact_type"/>
</dbReference>
<dbReference type="PANTHER" id="PTHR46797:SF2">
    <property type="entry name" value="TRANSCRIPTIONAL REGULATOR"/>
    <property type="match status" value="1"/>
</dbReference>
<dbReference type="CDD" id="cd00093">
    <property type="entry name" value="HTH_XRE"/>
    <property type="match status" value="1"/>
</dbReference>
<dbReference type="Pfam" id="PF01381">
    <property type="entry name" value="HTH_3"/>
    <property type="match status" value="1"/>
</dbReference>
<dbReference type="InterPro" id="IPR011051">
    <property type="entry name" value="RmlC_Cupin_sf"/>
</dbReference>
<evidence type="ECO:0000256" key="2">
    <source>
        <dbReference type="SAM" id="MobiDB-lite"/>
    </source>
</evidence>
<dbReference type="CDD" id="cd02209">
    <property type="entry name" value="cupin_XRE_C"/>
    <property type="match status" value="1"/>
</dbReference>
<dbReference type="PANTHER" id="PTHR46797">
    <property type="entry name" value="HTH-TYPE TRANSCRIPTIONAL REGULATOR"/>
    <property type="match status" value="1"/>
</dbReference>
<dbReference type="SUPFAM" id="SSF47413">
    <property type="entry name" value="lambda repressor-like DNA-binding domains"/>
    <property type="match status" value="1"/>
</dbReference>
<proteinExistence type="predicted"/>